<accession>A0A0F8XY29</accession>
<dbReference type="EMBL" id="LAZR01069863">
    <property type="protein sequence ID" value="KKK46874.1"/>
    <property type="molecule type" value="Genomic_DNA"/>
</dbReference>
<dbReference type="AlphaFoldDB" id="A0A0F8XY29"/>
<sequence length="156" mass="17594">MKLSAYHKAKGNSVQLLKLNIPYYTYRKRKFPYIPPEYDKIYCSVVFDGTLDLMQNKRTIFGGENIIFGGTGFSLNVTLPDNIENLKPDYSIYPDNDISYGFISRGCIRKCYFCKVPEKEGGILTQADVVALGEFARAEDVGATPIPQLKSKSKRS</sequence>
<gene>
    <name evidence="1" type="ORF">LCGC14_3160870</name>
</gene>
<comment type="caution">
    <text evidence="1">The sequence shown here is derived from an EMBL/GenBank/DDBJ whole genome shotgun (WGS) entry which is preliminary data.</text>
</comment>
<protein>
    <submittedName>
        <fullName evidence="1">Uncharacterized protein</fullName>
    </submittedName>
</protein>
<organism evidence="1">
    <name type="scientific">marine sediment metagenome</name>
    <dbReference type="NCBI Taxonomy" id="412755"/>
    <lineage>
        <taxon>unclassified sequences</taxon>
        <taxon>metagenomes</taxon>
        <taxon>ecological metagenomes</taxon>
    </lineage>
</organism>
<evidence type="ECO:0000313" key="1">
    <source>
        <dbReference type="EMBL" id="KKK46874.1"/>
    </source>
</evidence>
<name>A0A0F8XY29_9ZZZZ</name>
<proteinExistence type="predicted"/>
<reference evidence="1" key="1">
    <citation type="journal article" date="2015" name="Nature">
        <title>Complex archaea that bridge the gap between prokaryotes and eukaryotes.</title>
        <authorList>
            <person name="Spang A."/>
            <person name="Saw J.H."/>
            <person name="Jorgensen S.L."/>
            <person name="Zaremba-Niedzwiedzka K."/>
            <person name="Martijn J."/>
            <person name="Lind A.E."/>
            <person name="van Eijk R."/>
            <person name="Schleper C."/>
            <person name="Guy L."/>
            <person name="Ettema T.J."/>
        </authorList>
    </citation>
    <scope>NUCLEOTIDE SEQUENCE</scope>
</reference>